<dbReference type="SUPFAM" id="SSF53623">
    <property type="entry name" value="MurD-like peptide ligases, catalytic domain"/>
    <property type="match status" value="1"/>
</dbReference>
<keyword evidence="8 13" id="KW-0436">Ligase</keyword>
<comment type="subcellular location">
    <subcellularLocation>
        <location evidence="8 9">Cytoplasm</location>
    </subcellularLocation>
</comment>
<feature type="domain" description="Mur ligase central" evidence="12">
    <location>
        <begin position="109"/>
        <end position="310"/>
    </location>
</feature>
<evidence type="ECO:0000313" key="14">
    <source>
        <dbReference type="Proteomes" id="UP000253490"/>
    </source>
</evidence>
<dbReference type="UniPathway" id="UPA00219"/>
<keyword evidence="4 8" id="KW-0133">Cell shape</keyword>
<dbReference type="AlphaFoldDB" id="A0A366I4A6"/>
<feature type="binding site" evidence="8">
    <location>
        <position position="188"/>
    </location>
    <ligand>
        <name>UDP-N-acetyl-alpha-D-muramoyl-L-alanyl-D-glutamate</name>
        <dbReference type="ChEBI" id="CHEBI:83900"/>
    </ligand>
</feature>
<dbReference type="RefSeq" id="WP_113921083.1">
    <property type="nucleotide sequence ID" value="NZ_QNRX01000013.1"/>
</dbReference>
<dbReference type="GO" id="GO:0000287">
    <property type="term" value="F:magnesium ion binding"/>
    <property type="evidence" value="ECO:0007669"/>
    <property type="project" value="UniProtKB-UniRule"/>
</dbReference>
<organism evidence="13 14">
    <name type="scientific">Alkalibaculum bacchi</name>
    <dbReference type="NCBI Taxonomy" id="645887"/>
    <lineage>
        <taxon>Bacteria</taxon>
        <taxon>Bacillati</taxon>
        <taxon>Bacillota</taxon>
        <taxon>Clostridia</taxon>
        <taxon>Eubacteriales</taxon>
        <taxon>Eubacteriaceae</taxon>
        <taxon>Alkalibaculum</taxon>
    </lineage>
</organism>
<keyword evidence="5 8" id="KW-0573">Peptidoglycan synthesis</keyword>
<dbReference type="SUPFAM" id="SSF53244">
    <property type="entry name" value="MurD-like peptide ligases, peptide-binding domain"/>
    <property type="match status" value="1"/>
</dbReference>
<feature type="binding site" evidence="8">
    <location>
        <begin position="111"/>
        <end position="117"/>
    </location>
    <ligand>
        <name>ATP</name>
        <dbReference type="ChEBI" id="CHEBI:30616"/>
    </ligand>
</feature>
<gene>
    <name evidence="8" type="primary">murE</name>
    <name evidence="13" type="ORF">DES36_11318</name>
</gene>
<keyword evidence="8" id="KW-0460">Magnesium</keyword>
<dbReference type="Gene3D" id="3.90.190.20">
    <property type="entry name" value="Mur ligase, C-terminal domain"/>
    <property type="match status" value="1"/>
</dbReference>
<evidence type="ECO:0000256" key="5">
    <source>
        <dbReference type="ARBA" id="ARBA00022984"/>
    </source>
</evidence>
<feature type="binding site" evidence="8">
    <location>
        <position position="457"/>
    </location>
    <ligand>
        <name>meso-2,6-diaminopimelate</name>
        <dbReference type="ChEBI" id="CHEBI:57791"/>
    </ligand>
</feature>
<dbReference type="Gene3D" id="3.40.1190.10">
    <property type="entry name" value="Mur-like, catalytic domain"/>
    <property type="match status" value="1"/>
</dbReference>
<comment type="caution">
    <text evidence="8">Lacks conserved residue(s) required for the propagation of feature annotation.</text>
</comment>
<dbReference type="InterPro" id="IPR005761">
    <property type="entry name" value="UDP-N-AcMur-Glu-dNH2Pim_ligase"/>
</dbReference>
<comment type="pathway">
    <text evidence="1 8 9">Cell wall biogenesis; peptidoglycan biosynthesis.</text>
</comment>
<feature type="modified residue" description="N6-carboxylysine" evidence="8">
    <location>
        <position position="220"/>
    </location>
</feature>
<evidence type="ECO:0000256" key="1">
    <source>
        <dbReference type="ARBA" id="ARBA00004752"/>
    </source>
</evidence>
<feature type="binding site" evidence="8">
    <location>
        <begin position="405"/>
        <end position="408"/>
    </location>
    <ligand>
        <name>meso-2,6-diaminopimelate</name>
        <dbReference type="ChEBI" id="CHEBI:57791"/>
    </ligand>
</feature>
<keyword evidence="8" id="KW-0963">Cytoplasm</keyword>
<protein>
    <recommendedName>
        <fullName evidence="8">UDP-N-acetylmuramoyl-L-alanyl-D-glutamate--2,6-diaminopimelate ligase</fullName>
        <ecNumber evidence="8">6.3.2.13</ecNumber>
    </recommendedName>
    <alternativeName>
        <fullName evidence="8">Meso-A2pm-adding enzyme</fullName>
    </alternativeName>
    <alternativeName>
        <fullName evidence="8">Meso-diaminopimelate-adding enzyme</fullName>
    </alternativeName>
    <alternativeName>
        <fullName evidence="8">UDP-MurNAc-L-Ala-D-Glu:meso-diaminopimelate ligase</fullName>
    </alternativeName>
    <alternativeName>
        <fullName evidence="8">UDP-MurNAc-tripeptide synthetase</fullName>
    </alternativeName>
    <alternativeName>
        <fullName evidence="8">UDP-N-acetylmuramyl-tripeptide synthetase</fullName>
    </alternativeName>
</protein>
<feature type="binding site" evidence="8">
    <location>
        <position position="30"/>
    </location>
    <ligand>
        <name>UDP-N-acetyl-alpha-D-muramoyl-L-alanyl-D-glutamate</name>
        <dbReference type="ChEBI" id="CHEBI:83900"/>
    </ligand>
</feature>
<dbReference type="NCBIfam" id="NF001124">
    <property type="entry name" value="PRK00139.1-2"/>
    <property type="match status" value="1"/>
</dbReference>
<feature type="domain" description="Mur ligase N-terminal catalytic" evidence="10">
    <location>
        <begin position="25"/>
        <end position="97"/>
    </location>
</feature>
<dbReference type="InterPro" id="IPR004101">
    <property type="entry name" value="Mur_ligase_C"/>
</dbReference>
<keyword evidence="8" id="KW-0067">ATP-binding</keyword>
<feature type="binding site" evidence="8">
    <location>
        <begin position="153"/>
        <end position="154"/>
    </location>
    <ligand>
        <name>UDP-N-acetyl-alpha-D-muramoyl-L-alanyl-D-glutamate</name>
        <dbReference type="ChEBI" id="CHEBI:83900"/>
    </ligand>
</feature>
<dbReference type="SUPFAM" id="SSF63418">
    <property type="entry name" value="MurE/MurF N-terminal domain"/>
    <property type="match status" value="1"/>
</dbReference>
<keyword evidence="6 8" id="KW-0131">Cell cycle</keyword>
<evidence type="ECO:0000259" key="10">
    <source>
        <dbReference type="Pfam" id="PF01225"/>
    </source>
</evidence>
<dbReference type="Pfam" id="PF08245">
    <property type="entry name" value="Mur_ligase_M"/>
    <property type="match status" value="1"/>
</dbReference>
<proteinExistence type="inferred from homology"/>
<evidence type="ECO:0000256" key="7">
    <source>
        <dbReference type="ARBA" id="ARBA00023316"/>
    </source>
</evidence>
<sequence length="485" mass="54404">MILKKLLESLDYELVSGNLNVDVEKVVCDSNAVIQKSAFIAIPGYKVDGHNYISTAISKGAKVIILEQEPKKIFNEITYIKIPNTRMGLSQIANNFYKNPSSKLKVIGVTGTNGKTSTSMMAQNILECSGKKIGIIGTIGSFIDDEKRELKNTTPESIELQEILSVMVEKNMEYAIMEVSSHALQLNRVTGIEFSHGVFTNLTQDHLDFHVTMEKYFQQKQKLFYMTSGYNIINIDDSYGRILSRTLQANNKKVVTYGLGKSADLHAVDMVYSMDGVDFTLRFRDLRQRIHCPIPGKFTLYNVLAAIAIAICEEVPLKTIAKALKNMPTVPGRIERIRVDTPYQVIIDFAHSPDGLQNIICSLKETVEGRLITLFGCGGDRDKTKRPIMGKIAGDLSDYCIVTSDNPRSEDPDKIIEDILDGVKETQCPYIAITDRREAIKFALTMAKEKDIILLAGKGHETYQILKDRVIEFNEKNIVKELLEE</sequence>
<dbReference type="Gene3D" id="3.40.1390.10">
    <property type="entry name" value="MurE/MurF, N-terminal domain"/>
    <property type="match status" value="1"/>
</dbReference>
<dbReference type="GO" id="GO:0008765">
    <property type="term" value="F:UDP-N-acetylmuramoylalanyl-D-glutamate-2,6-diaminopimelate ligase activity"/>
    <property type="evidence" value="ECO:0007669"/>
    <property type="project" value="UniProtKB-UniRule"/>
</dbReference>
<dbReference type="Pfam" id="PF01225">
    <property type="entry name" value="Mur_ligase"/>
    <property type="match status" value="1"/>
</dbReference>
<evidence type="ECO:0000256" key="9">
    <source>
        <dbReference type="RuleBase" id="RU004135"/>
    </source>
</evidence>
<evidence type="ECO:0000256" key="6">
    <source>
        <dbReference type="ARBA" id="ARBA00023306"/>
    </source>
</evidence>
<accession>A0A366I4A6</accession>
<dbReference type="EMBL" id="QNRX01000013">
    <property type="protein sequence ID" value="RBP61806.1"/>
    <property type="molecule type" value="Genomic_DNA"/>
</dbReference>
<comment type="cofactor">
    <cofactor evidence="8">
        <name>Mg(2+)</name>
        <dbReference type="ChEBI" id="CHEBI:18420"/>
    </cofactor>
</comment>
<comment type="function">
    <text evidence="8">Catalyzes the addition of meso-diaminopimelic acid to the nucleotide precursor UDP-N-acetylmuramoyl-L-alanyl-D-glutamate (UMAG) in the biosynthesis of bacterial cell-wall peptidoglycan.</text>
</comment>
<reference evidence="13 14" key="1">
    <citation type="submission" date="2018-06" db="EMBL/GenBank/DDBJ databases">
        <title>Genomic Encyclopedia of Type Strains, Phase IV (KMG-IV): sequencing the most valuable type-strain genomes for metagenomic binning, comparative biology and taxonomic classification.</title>
        <authorList>
            <person name="Goeker M."/>
        </authorList>
    </citation>
    <scope>NUCLEOTIDE SEQUENCE [LARGE SCALE GENOMIC DNA]</scope>
    <source>
        <strain evidence="13 14">DSM 22112</strain>
    </source>
</reference>
<dbReference type="NCBIfam" id="NF001126">
    <property type="entry name" value="PRK00139.1-4"/>
    <property type="match status" value="1"/>
</dbReference>
<feature type="binding site" evidence="8">
    <location>
        <position position="152"/>
    </location>
    <ligand>
        <name>UDP-N-acetyl-alpha-D-muramoyl-L-alanyl-D-glutamate</name>
        <dbReference type="ChEBI" id="CHEBI:83900"/>
    </ligand>
</feature>
<keyword evidence="7 8" id="KW-0961">Cell wall biogenesis/degradation</keyword>
<comment type="catalytic activity">
    <reaction evidence="8">
        <text>UDP-N-acetyl-alpha-D-muramoyl-L-alanyl-D-glutamate + meso-2,6-diaminopimelate + ATP = UDP-N-acetyl-alpha-D-muramoyl-L-alanyl-gamma-D-glutamyl-meso-2,6-diaminopimelate + ADP + phosphate + H(+)</text>
        <dbReference type="Rhea" id="RHEA:23676"/>
        <dbReference type="ChEBI" id="CHEBI:15378"/>
        <dbReference type="ChEBI" id="CHEBI:30616"/>
        <dbReference type="ChEBI" id="CHEBI:43474"/>
        <dbReference type="ChEBI" id="CHEBI:57791"/>
        <dbReference type="ChEBI" id="CHEBI:83900"/>
        <dbReference type="ChEBI" id="CHEBI:83905"/>
        <dbReference type="ChEBI" id="CHEBI:456216"/>
        <dbReference type="EC" id="6.3.2.13"/>
    </reaction>
</comment>
<dbReference type="PANTHER" id="PTHR23135">
    <property type="entry name" value="MUR LIGASE FAMILY MEMBER"/>
    <property type="match status" value="1"/>
</dbReference>
<dbReference type="InterPro" id="IPR036565">
    <property type="entry name" value="Mur-like_cat_sf"/>
</dbReference>
<dbReference type="GO" id="GO:0005524">
    <property type="term" value="F:ATP binding"/>
    <property type="evidence" value="ECO:0007669"/>
    <property type="project" value="UniProtKB-UniRule"/>
</dbReference>
<dbReference type="Pfam" id="PF02875">
    <property type="entry name" value="Mur_ligase_C"/>
    <property type="match status" value="1"/>
</dbReference>
<name>A0A366I4A6_9FIRM</name>
<evidence type="ECO:0000313" key="13">
    <source>
        <dbReference type="EMBL" id="RBP61806.1"/>
    </source>
</evidence>
<evidence type="ECO:0000259" key="12">
    <source>
        <dbReference type="Pfam" id="PF08245"/>
    </source>
</evidence>
<comment type="caution">
    <text evidence="13">The sequence shown here is derived from an EMBL/GenBank/DDBJ whole genome shotgun (WGS) entry which is preliminary data.</text>
</comment>
<dbReference type="InterPro" id="IPR000713">
    <property type="entry name" value="Mur_ligase_N"/>
</dbReference>
<feature type="binding site" evidence="8">
    <location>
        <position position="180"/>
    </location>
    <ligand>
        <name>UDP-N-acetyl-alpha-D-muramoyl-L-alanyl-D-glutamate</name>
        <dbReference type="ChEBI" id="CHEBI:83900"/>
    </ligand>
</feature>
<dbReference type="GO" id="GO:0071555">
    <property type="term" value="P:cell wall organization"/>
    <property type="evidence" value="ECO:0007669"/>
    <property type="project" value="UniProtKB-KW"/>
</dbReference>
<dbReference type="EC" id="6.3.2.13" evidence="8"/>
<evidence type="ECO:0000256" key="4">
    <source>
        <dbReference type="ARBA" id="ARBA00022960"/>
    </source>
</evidence>
<evidence type="ECO:0000256" key="2">
    <source>
        <dbReference type="ARBA" id="ARBA00005898"/>
    </source>
</evidence>
<dbReference type="InterPro" id="IPR035911">
    <property type="entry name" value="MurE/MurF_N"/>
</dbReference>
<dbReference type="InterPro" id="IPR036615">
    <property type="entry name" value="Mur_ligase_C_dom_sf"/>
</dbReference>
<dbReference type="GO" id="GO:0009252">
    <property type="term" value="P:peptidoglycan biosynthetic process"/>
    <property type="evidence" value="ECO:0007669"/>
    <property type="project" value="UniProtKB-UniRule"/>
</dbReference>
<comment type="similarity">
    <text evidence="2 8">Belongs to the MurCDEF family. MurE subfamily.</text>
</comment>
<dbReference type="PANTHER" id="PTHR23135:SF4">
    <property type="entry name" value="UDP-N-ACETYLMURAMOYL-L-ALANYL-D-GLUTAMATE--2,6-DIAMINOPIMELATE LIGASE MURE HOMOLOG, CHLOROPLASTIC"/>
    <property type="match status" value="1"/>
</dbReference>
<feature type="binding site" evidence="8">
    <location>
        <position position="461"/>
    </location>
    <ligand>
        <name>meso-2,6-diaminopimelate</name>
        <dbReference type="ChEBI" id="CHEBI:57791"/>
    </ligand>
</feature>
<evidence type="ECO:0000256" key="8">
    <source>
        <dbReference type="HAMAP-Rule" id="MF_00208"/>
    </source>
</evidence>
<dbReference type="Proteomes" id="UP000253490">
    <property type="component" value="Unassembled WGS sequence"/>
</dbReference>
<keyword evidence="14" id="KW-1185">Reference proteome</keyword>
<keyword evidence="8" id="KW-0547">Nucleotide-binding</keyword>
<feature type="domain" description="Mur ligase C-terminal" evidence="11">
    <location>
        <begin position="332"/>
        <end position="459"/>
    </location>
</feature>
<dbReference type="GO" id="GO:0051301">
    <property type="term" value="P:cell division"/>
    <property type="evidence" value="ECO:0007669"/>
    <property type="project" value="UniProtKB-KW"/>
</dbReference>
<evidence type="ECO:0000259" key="11">
    <source>
        <dbReference type="Pfam" id="PF02875"/>
    </source>
</evidence>
<keyword evidence="3 8" id="KW-0132">Cell division</keyword>
<dbReference type="GO" id="GO:0008360">
    <property type="term" value="P:regulation of cell shape"/>
    <property type="evidence" value="ECO:0007669"/>
    <property type="project" value="UniProtKB-KW"/>
</dbReference>
<evidence type="ECO:0000256" key="3">
    <source>
        <dbReference type="ARBA" id="ARBA00022618"/>
    </source>
</evidence>
<dbReference type="OrthoDB" id="9800958at2"/>
<dbReference type="NCBIfam" id="TIGR01085">
    <property type="entry name" value="murE"/>
    <property type="match status" value="1"/>
</dbReference>
<dbReference type="GO" id="GO:0005737">
    <property type="term" value="C:cytoplasm"/>
    <property type="evidence" value="ECO:0007669"/>
    <property type="project" value="UniProtKB-SubCell"/>
</dbReference>
<dbReference type="InterPro" id="IPR013221">
    <property type="entry name" value="Mur_ligase_cen"/>
</dbReference>
<feature type="short sequence motif" description="Meso-diaminopimelate recognition motif" evidence="8">
    <location>
        <begin position="405"/>
        <end position="408"/>
    </location>
</feature>
<feature type="binding site" evidence="8">
    <location>
        <position position="381"/>
    </location>
    <ligand>
        <name>meso-2,6-diaminopimelate</name>
        <dbReference type="ChEBI" id="CHEBI:57791"/>
    </ligand>
</feature>
<comment type="PTM">
    <text evidence="8">Carboxylation is probably crucial for Mg(2+) binding and, consequently, for the gamma-phosphate positioning of ATP.</text>
</comment>
<dbReference type="HAMAP" id="MF_00208">
    <property type="entry name" value="MurE"/>
    <property type="match status" value="1"/>
</dbReference>